<dbReference type="OrthoDB" id="442460at2759"/>
<keyword evidence="2" id="KW-0645">Protease</keyword>
<organism evidence="5 6">
    <name type="scientific">Athelia psychrophila</name>
    <dbReference type="NCBI Taxonomy" id="1759441"/>
    <lineage>
        <taxon>Eukaryota</taxon>
        <taxon>Fungi</taxon>
        <taxon>Dikarya</taxon>
        <taxon>Basidiomycota</taxon>
        <taxon>Agaricomycotina</taxon>
        <taxon>Agaricomycetes</taxon>
        <taxon>Agaricomycetidae</taxon>
        <taxon>Atheliales</taxon>
        <taxon>Atheliaceae</taxon>
        <taxon>Athelia</taxon>
    </lineage>
</organism>
<dbReference type="AlphaFoldDB" id="A0A166REK9"/>
<dbReference type="GO" id="GO:0006508">
    <property type="term" value="P:proteolysis"/>
    <property type="evidence" value="ECO:0007669"/>
    <property type="project" value="UniProtKB-KW"/>
</dbReference>
<evidence type="ECO:0000313" key="5">
    <source>
        <dbReference type="EMBL" id="KZP28188.1"/>
    </source>
</evidence>
<dbReference type="InterPro" id="IPR003653">
    <property type="entry name" value="Peptidase_C48_C"/>
</dbReference>
<gene>
    <name evidence="5" type="ORF">FIBSPDRAFT_276043</name>
</gene>
<evidence type="ECO:0000259" key="4">
    <source>
        <dbReference type="PROSITE" id="PS50600"/>
    </source>
</evidence>
<dbReference type="SUPFAM" id="SSF54001">
    <property type="entry name" value="Cysteine proteinases"/>
    <property type="match status" value="1"/>
</dbReference>
<evidence type="ECO:0000256" key="2">
    <source>
        <dbReference type="ARBA" id="ARBA00022670"/>
    </source>
</evidence>
<proteinExistence type="inferred from homology"/>
<dbReference type="PROSITE" id="PS50600">
    <property type="entry name" value="ULP_PROTEASE"/>
    <property type="match status" value="1"/>
</dbReference>
<protein>
    <recommendedName>
        <fullName evidence="4">Ubiquitin-like protease family profile domain-containing protein</fullName>
    </recommendedName>
</protein>
<sequence>MTSRRSFSRRGNRALKLDVIGTIPLACMGDAFRWDRKGIRTLAKHSKYLEVEGLWDWPKTAERELRAGLIVGAQSPQDAYEGPWNVELLKKHGISGTDEGLFYDFKQLGLALVNDADNSSEPHPEKVPAMEVFGHLGIWGLDVPTTYDAGVPPWVRKQWVPARDASGSRLDRVEVRSKGWWSGVHVNEGGCVVGIEQSYGRQILFYSEMNVPNEQAVKWLKKSLHQYKYANTGPWRHTVLEPGTFVIIPPAKPHAIYSLEKSIASVQLWYQVDALPLTEVSNQLDAPPAPHQSKPDAQPALTAIAQAALDDGYENIDTAALQALCRLLHAPSTADSDEDFGDVVVLEDSEADDVDEPDYSHVPGITREPLDKVELLKRLETDMKDRPQAPQHSPTRNNFRSYPAQVQIREPHINPVHVKLRSKSPANASPLVLSYPAGDPHPVQICQRDCETLRLGVTAPLTPTLVEFGIKYWIHQLASTNPALAAQIYLFSPLFYTRLSSPEHGYPGVEKWGDAADMAASAFIIVPICVKYVASLFSPICFPSV</sequence>
<name>A0A166REK9_9AGAM</name>
<evidence type="ECO:0000256" key="3">
    <source>
        <dbReference type="ARBA" id="ARBA00022801"/>
    </source>
</evidence>
<reference evidence="5 6" key="1">
    <citation type="journal article" date="2016" name="Mol. Biol. Evol.">
        <title>Comparative Genomics of Early-Diverging Mushroom-Forming Fungi Provides Insights into the Origins of Lignocellulose Decay Capabilities.</title>
        <authorList>
            <person name="Nagy L.G."/>
            <person name="Riley R."/>
            <person name="Tritt A."/>
            <person name="Adam C."/>
            <person name="Daum C."/>
            <person name="Floudas D."/>
            <person name="Sun H."/>
            <person name="Yadav J.S."/>
            <person name="Pangilinan J."/>
            <person name="Larsson K.H."/>
            <person name="Matsuura K."/>
            <person name="Barry K."/>
            <person name="Labutti K."/>
            <person name="Kuo R."/>
            <person name="Ohm R.A."/>
            <person name="Bhattacharya S.S."/>
            <person name="Shirouzu T."/>
            <person name="Yoshinaga Y."/>
            <person name="Martin F.M."/>
            <person name="Grigoriev I.V."/>
            <person name="Hibbett D.S."/>
        </authorList>
    </citation>
    <scope>NUCLEOTIDE SEQUENCE [LARGE SCALE GENOMIC DNA]</scope>
    <source>
        <strain evidence="5 6">CBS 109695</strain>
    </source>
</reference>
<dbReference type="InterPro" id="IPR038765">
    <property type="entry name" value="Papain-like_cys_pep_sf"/>
</dbReference>
<dbReference type="Proteomes" id="UP000076532">
    <property type="component" value="Unassembled WGS sequence"/>
</dbReference>
<dbReference type="GO" id="GO:0019783">
    <property type="term" value="F:ubiquitin-like protein peptidase activity"/>
    <property type="evidence" value="ECO:0007669"/>
    <property type="project" value="UniProtKB-ARBA"/>
</dbReference>
<evidence type="ECO:0000256" key="1">
    <source>
        <dbReference type="ARBA" id="ARBA00005234"/>
    </source>
</evidence>
<keyword evidence="3" id="KW-0378">Hydrolase</keyword>
<comment type="similarity">
    <text evidence="1">Belongs to the peptidase C48 family.</text>
</comment>
<accession>A0A166REK9</accession>
<dbReference type="Gene3D" id="3.40.395.10">
    <property type="entry name" value="Adenoviral Proteinase, Chain A"/>
    <property type="match status" value="1"/>
</dbReference>
<dbReference type="GO" id="GO:0008234">
    <property type="term" value="F:cysteine-type peptidase activity"/>
    <property type="evidence" value="ECO:0007669"/>
    <property type="project" value="InterPro"/>
</dbReference>
<keyword evidence="6" id="KW-1185">Reference proteome</keyword>
<dbReference type="STRING" id="436010.A0A166REK9"/>
<dbReference type="EMBL" id="KV417505">
    <property type="protein sequence ID" value="KZP28188.1"/>
    <property type="molecule type" value="Genomic_DNA"/>
</dbReference>
<feature type="domain" description="Ubiquitin-like protease family profile" evidence="4">
    <location>
        <begin position="443"/>
        <end position="545"/>
    </location>
</feature>
<evidence type="ECO:0000313" key="6">
    <source>
        <dbReference type="Proteomes" id="UP000076532"/>
    </source>
</evidence>